<proteinExistence type="predicted"/>
<dbReference type="Pfam" id="PF07702">
    <property type="entry name" value="UTRA"/>
    <property type="match status" value="1"/>
</dbReference>
<dbReference type="Gene3D" id="3.40.1410.10">
    <property type="entry name" value="Chorismate lyase-like"/>
    <property type="match status" value="1"/>
</dbReference>
<dbReference type="OrthoDB" id="457376at2"/>
<accession>A0A0B6WWG8</accession>
<reference evidence="5 6" key="2">
    <citation type="submission" date="2015-01" db="EMBL/GenBank/DDBJ databases">
        <title>Complete genome sequence of Pyrinomonas methylaliphatogenes type strain K22T.</title>
        <authorList>
            <person name="Lee K.C.Y."/>
            <person name="Power J.F."/>
            <person name="Dunfield P.F."/>
            <person name="Morgan X.C."/>
            <person name="Huttenhower C."/>
            <person name="Stott M.B."/>
        </authorList>
    </citation>
    <scope>NUCLEOTIDE SEQUENCE [LARGE SCALE GENOMIC DNA]</scope>
    <source>
        <strain evidence="5 6">K22</strain>
    </source>
</reference>
<dbReference type="FunFam" id="1.10.10.10:FF:000079">
    <property type="entry name" value="GntR family transcriptional regulator"/>
    <property type="match status" value="1"/>
</dbReference>
<dbReference type="GO" id="GO:0003677">
    <property type="term" value="F:DNA binding"/>
    <property type="evidence" value="ECO:0007669"/>
    <property type="project" value="UniProtKB-KW"/>
</dbReference>
<dbReference type="AlphaFoldDB" id="A0A0B6WWG8"/>
<dbReference type="InterPro" id="IPR036390">
    <property type="entry name" value="WH_DNA-bd_sf"/>
</dbReference>
<keyword evidence="2" id="KW-0238">DNA-binding</keyword>
<dbReference type="SUPFAM" id="SSF46785">
    <property type="entry name" value="Winged helix' DNA-binding domain"/>
    <property type="match status" value="1"/>
</dbReference>
<dbReference type="Proteomes" id="UP000031518">
    <property type="component" value="Unassembled WGS sequence"/>
</dbReference>
<dbReference type="PRINTS" id="PR00035">
    <property type="entry name" value="HTHGNTR"/>
</dbReference>
<sequence length="247" mass="28359">MEKALDRNSYIPLYAQIQQKLRQMIERGEIAPGAPVPSERELAERYGVSRMTARQALRALRHDGLVYRERGIGTFVARRKVDVHTRNLVGFTEDMRQRGLKPSSKLILLKREKATQQIANELGIEVGEGVFHLERLRLANGTPMAYESNYIPADLCPDLDQYDLERDSLYRILEEEHGIRMQSADEVLEAARAPRREARYLSIRAGSPVLVVHRVVYGDNGRAIESVRTIYRADRYRATFHLTKNTL</sequence>
<evidence type="ECO:0000256" key="3">
    <source>
        <dbReference type="ARBA" id="ARBA00023163"/>
    </source>
</evidence>
<gene>
    <name evidence="5" type="ORF">PYK22_00593</name>
</gene>
<dbReference type="Gene3D" id="1.10.10.10">
    <property type="entry name" value="Winged helix-like DNA-binding domain superfamily/Winged helix DNA-binding domain"/>
    <property type="match status" value="1"/>
</dbReference>
<keyword evidence="6" id="KW-1185">Reference proteome</keyword>
<evidence type="ECO:0000313" key="5">
    <source>
        <dbReference type="EMBL" id="CDM64599.1"/>
    </source>
</evidence>
<dbReference type="InterPro" id="IPR000524">
    <property type="entry name" value="Tscrpt_reg_HTH_GntR"/>
</dbReference>
<dbReference type="SMART" id="SM00345">
    <property type="entry name" value="HTH_GNTR"/>
    <property type="match status" value="1"/>
</dbReference>
<dbReference type="PROSITE" id="PS50949">
    <property type="entry name" value="HTH_GNTR"/>
    <property type="match status" value="1"/>
</dbReference>
<keyword evidence="1" id="KW-0805">Transcription regulation</keyword>
<dbReference type="EMBL" id="CBXV010000002">
    <property type="protein sequence ID" value="CDM64599.1"/>
    <property type="molecule type" value="Genomic_DNA"/>
</dbReference>
<reference evidence="5 6" key="1">
    <citation type="submission" date="2013-12" db="EMBL/GenBank/DDBJ databases">
        <authorList>
            <person name="Stott M."/>
        </authorList>
    </citation>
    <scope>NUCLEOTIDE SEQUENCE [LARGE SCALE GENOMIC DNA]</scope>
    <source>
        <strain evidence="5 6">K22</strain>
    </source>
</reference>
<dbReference type="PANTHER" id="PTHR44846">
    <property type="entry name" value="MANNOSYL-D-GLYCERATE TRANSPORT/METABOLISM SYSTEM REPRESSOR MNGR-RELATED"/>
    <property type="match status" value="1"/>
</dbReference>
<evidence type="ECO:0000259" key="4">
    <source>
        <dbReference type="PROSITE" id="PS50949"/>
    </source>
</evidence>
<name>A0A0B6WWG8_9BACT</name>
<dbReference type="InterPro" id="IPR050679">
    <property type="entry name" value="Bact_HTH_transcr_reg"/>
</dbReference>
<protein>
    <submittedName>
        <fullName evidence="5">Transcriptional regulator</fullName>
    </submittedName>
</protein>
<organism evidence="5 6">
    <name type="scientific">Pyrinomonas methylaliphatogenes</name>
    <dbReference type="NCBI Taxonomy" id="454194"/>
    <lineage>
        <taxon>Bacteria</taxon>
        <taxon>Pseudomonadati</taxon>
        <taxon>Acidobacteriota</taxon>
        <taxon>Blastocatellia</taxon>
        <taxon>Blastocatellales</taxon>
        <taxon>Pyrinomonadaceae</taxon>
        <taxon>Pyrinomonas</taxon>
    </lineage>
</organism>
<evidence type="ECO:0000256" key="2">
    <source>
        <dbReference type="ARBA" id="ARBA00023125"/>
    </source>
</evidence>
<dbReference type="InterPro" id="IPR036388">
    <property type="entry name" value="WH-like_DNA-bd_sf"/>
</dbReference>
<evidence type="ECO:0000313" key="6">
    <source>
        <dbReference type="Proteomes" id="UP000031518"/>
    </source>
</evidence>
<dbReference type="CDD" id="cd07377">
    <property type="entry name" value="WHTH_GntR"/>
    <property type="match status" value="1"/>
</dbReference>
<dbReference type="InterPro" id="IPR028978">
    <property type="entry name" value="Chorismate_lyase_/UTRA_dom_sf"/>
</dbReference>
<dbReference type="STRING" id="454194.PYK22_00593"/>
<dbReference type="SMART" id="SM00866">
    <property type="entry name" value="UTRA"/>
    <property type="match status" value="1"/>
</dbReference>
<dbReference type="Pfam" id="PF00392">
    <property type="entry name" value="GntR"/>
    <property type="match status" value="1"/>
</dbReference>
<evidence type="ECO:0000256" key="1">
    <source>
        <dbReference type="ARBA" id="ARBA00023015"/>
    </source>
</evidence>
<dbReference type="InterPro" id="IPR011663">
    <property type="entry name" value="UTRA"/>
</dbReference>
<dbReference type="GO" id="GO:0003700">
    <property type="term" value="F:DNA-binding transcription factor activity"/>
    <property type="evidence" value="ECO:0007669"/>
    <property type="project" value="InterPro"/>
</dbReference>
<keyword evidence="3" id="KW-0804">Transcription</keyword>
<dbReference type="RefSeq" id="WP_041974132.1">
    <property type="nucleotide sequence ID" value="NZ_CBXV010000002.1"/>
</dbReference>
<feature type="domain" description="HTH gntR-type" evidence="4">
    <location>
        <begin position="11"/>
        <end position="79"/>
    </location>
</feature>
<dbReference type="PANTHER" id="PTHR44846:SF1">
    <property type="entry name" value="MANNOSYL-D-GLYCERATE TRANSPORT_METABOLISM SYSTEM REPRESSOR MNGR-RELATED"/>
    <property type="match status" value="1"/>
</dbReference>
<dbReference type="SUPFAM" id="SSF64288">
    <property type="entry name" value="Chorismate lyase-like"/>
    <property type="match status" value="1"/>
</dbReference>
<dbReference type="GO" id="GO:0045892">
    <property type="term" value="P:negative regulation of DNA-templated transcription"/>
    <property type="evidence" value="ECO:0007669"/>
    <property type="project" value="TreeGrafter"/>
</dbReference>